<dbReference type="GO" id="GO:0005886">
    <property type="term" value="C:plasma membrane"/>
    <property type="evidence" value="ECO:0007669"/>
    <property type="project" value="UniProtKB-SubCell"/>
</dbReference>
<evidence type="ECO:0000313" key="4">
    <source>
        <dbReference type="EMBL" id="SGY82198.1"/>
    </source>
</evidence>
<dbReference type="OrthoDB" id="9816293at2"/>
<sequence>MSGCLALILGLIGILLPILPTTPFVLLASACFMRGSPSFHHWLHSHPSFGPILTNWHHYGAVSSTVKKRAYWLISLSFTLSITLVPILFVKLFLFVVFIVLISWFRRIPVHDPIVN</sequence>
<protein>
    <recommendedName>
        <fullName evidence="1">Inner membrane protein</fullName>
    </recommendedName>
</protein>
<keyword evidence="1" id="KW-1003">Cell membrane</keyword>
<gene>
    <name evidence="3" type="ORF">MT2528_0134</name>
    <name evidence="4" type="ORF">NVI5450_0119</name>
</gene>
<evidence type="ECO:0000256" key="1">
    <source>
        <dbReference type="PIRNR" id="PIRNR016789"/>
    </source>
</evidence>
<organism evidence="4 6">
    <name type="scientific">Moritella viscosa</name>
    <dbReference type="NCBI Taxonomy" id="80854"/>
    <lineage>
        <taxon>Bacteria</taxon>
        <taxon>Pseudomonadati</taxon>
        <taxon>Pseudomonadota</taxon>
        <taxon>Gammaproteobacteria</taxon>
        <taxon>Alteromonadales</taxon>
        <taxon>Moritellaceae</taxon>
        <taxon>Moritella</taxon>
    </lineage>
</organism>
<keyword evidence="5" id="KW-1185">Reference proteome</keyword>
<keyword evidence="2" id="KW-1133">Transmembrane helix</keyword>
<evidence type="ECO:0000256" key="2">
    <source>
        <dbReference type="SAM" id="Phobius"/>
    </source>
</evidence>
<reference evidence="3 5" key="1">
    <citation type="submission" date="2016-11" db="EMBL/GenBank/DDBJ databases">
        <authorList>
            <person name="Klemetsen T."/>
        </authorList>
    </citation>
    <scope>NUCLEOTIDE SEQUENCE [LARGE SCALE GENOMIC DNA]</scope>
    <source>
        <strain evidence="3">MT 2528</strain>
    </source>
</reference>
<evidence type="ECO:0000313" key="6">
    <source>
        <dbReference type="Proteomes" id="UP000183794"/>
    </source>
</evidence>
<dbReference type="EMBL" id="FPLD01000005">
    <property type="protein sequence ID" value="SGY82198.1"/>
    <property type="molecule type" value="Genomic_DNA"/>
</dbReference>
<dbReference type="Pfam" id="PF04304">
    <property type="entry name" value="DUF454"/>
    <property type="match status" value="1"/>
</dbReference>
<dbReference type="HOGENOM" id="CLU_113299_1_0_6"/>
<proteinExistence type="predicted"/>
<keyword evidence="1" id="KW-0997">Cell inner membrane</keyword>
<dbReference type="Proteomes" id="UP000182660">
    <property type="component" value="Unassembled WGS sequence"/>
</dbReference>
<keyword evidence="1 2" id="KW-0472">Membrane</keyword>
<dbReference type="AlphaFoldDB" id="A0A090IFE9"/>
<dbReference type="PATRIC" id="fig|80854.5.peg.444"/>
<accession>A0A090IFE9</accession>
<keyword evidence="2" id="KW-0812">Transmembrane</keyword>
<evidence type="ECO:0000313" key="3">
    <source>
        <dbReference type="EMBL" id="SGY81883.1"/>
    </source>
</evidence>
<feature type="transmembrane region" description="Helical" evidence="2">
    <location>
        <begin position="72"/>
        <end position="105"/>
    </location>
</feature>
<dbReference type="Proteomes" id="UP000183794">
    <property type="component" value="Unassembled WGS sequence"/>
</dbReference>
<name>A0A090IFE9_9GAMM</name>
<dbReference type="EMBL" id="FPLJ01000005">
    <property type="protein sequence ID" value="SGY81883.1"/>
    <property type="molecule type" value="Genomic_DNA"/>
</dbReference>
<dbReference type="KEGG" id="mvs:MVIS_0418"/>
<dbReference type="PANTHER" id="PTHR35813:SF1">
    <property type="entry name" value="INNER MEMBRANE PROTEIN YBAN"/>
    <property type="match status" value="1"/>
</dbReference>
<evidence type="ECO:0000313" key="5">
    <source>
        <dbReference type="Proteomes" id="UP000182660"/>
    </source>
</evidence>
<dbReference type="InterPro" id="IPR007401">
    <property type="entry name" value="DUF454"/>
</dbReference>
<dbReference type="PIRSF" id="PIRSF016789">
    <property type="entry name" value="DUF454"/>
    <property type="match status" value="1"/>
</dbReference>
<dbReference type="STRING" id="80854.MVIS_0418"/>
<comment type="subcellular location">
    <subcellularLocation>
        <location evidence="1">Cell inner membrane</location>
        <topology evidence="1">Multi-pass membrane protein</topology>
    </subcellularLocation>
</comment>
<reference evidence="4 6" key="2">
    <citation type="submission" date="2016-11" db="EMBL/GenBank/DDBJ databases">
        <authorList>
            <person name="Jaros S."/>
            <person name="Januszkiewicz K."/>
            <person name="Wedrychowicz H."/>
        </authorList>
    </citation>
    <scope>NUCLEOTIDE SEQUENCE [LARGE SCALE GENOMIC DNA]</scope>
    <source>
        <strain evidence="4">NVI 5450</strain>
    </source>
</reference>
<dbReference type="PANTHER" id="PTHR35813">
    <property type="entry name" value="INNER MEMBRANE PROTEIN YBAN"/>
    <property type="match status" value="1"/>
</dbReference>